<evidence type="ECO:0000256" key="1">
    <source>
        <dbReference type="ARBA" id="ARBA00009437"/>
    </source>
</evidence>
<comment type="similarity">
    <text evidence="1">Belongs to the LysR transcriptional regulatory family.</text>
</comment>
<dbReference type="InterPro" id="IPR036388">
    <property type="entry name" value="WH-like_DNA-bd_sf"/>
</dbReference>
<dbReference type="InterPro" id="IPR000847">
    <property type="entry name" value="LysR_HTH_N"/>
</dbReference>
<gene>
    <name evidence="6" type="ORF">KDW95_05500</name>
</gene>
<evidence type="ECO:0000259" key="5">
    <source>
        <dbReference type="PROSITE" id="PS50931"/>
    </source>
</evidence>
<evidence type="ECO:0000256" key="3">
    <source>
        <dbReference type="ARBA" id="ARBA00023125"/>
    </source>
</evidence>
<dbReference type="RefSeq" id="WP_255855282.1">
    <property type="nucleotide sequence ID" value="NZ_CP073347.1"/>
</dbReference>
<dbReference type="EMBL" id="CP073347">
    <property type="protein sequence ID" value="UTW13117.1"/>
    <property type="molecule type" value="Genomic_DNA"/>
</dbReference>
<dbReference type="Pfam" id="PF03466">
    <property type="entry name" value="LysR_substrate"/>
    <property type="match status" value="1"/>
</dbReference>
<dbReference type="PANTHER" id="PTHR30419">
    <property type="entry name" value="HTH-TYPE TRANSCRIPTIONAL REGULATOR YBHD"/>
    <property type="match status" value="1"/>
</dbReference>
<dbReference type="PROSITE" id="PS50931">
    <property type="entry name" value="HTH_LYSR"/>
    <property type="match status" value="1"/>
</dbReference>
<keyword evidence="7" id="KW-1185">Reference proteome</keyword>
<keyword evidence="3" id="KW-0238">DNA-binding</keyword>
<sequence>MPSPANHNELDPGVFTSRLKLKHLILLRNVAELQTLRKGAAASNMTQPAATKLIQELEALFGVALFHRDRQGMTLTLYGERVRQHVDILLTDIDRLREGVDMLAQGITGQIRVGVVPSIAPALLTQSIVRILQERPKVRFIIQEASTTALLASMHRNELDLILGRVLDADQAQGMKVTHVYAEAFTIVCAKQHVLSQRKNPSWTQMAQFRWVLPPSGTPMRQMVDNIFTQNLAIRPEAAVESSSFGQMRDLIGHSNLLGIVPRSIAAQPQSREILDVLKNDVGTHFTPISLIYRSDIDQPPLIDIFADTVSETAAAMGLGTGRGAQ</sequence>
<dbReference type="InterPro" id="IPR005119">
    <property type="entry name" value="LysR_subst-bd"/>
</dbReference>
<dbReference type="SUPFAM" id="SSF53850">
    <property type="entry name" value="Periplasmic binding protein-like II"/>
    <property type="match status" value="1"/>
</dbReference>
<evidence type="ECO:0000256" key="4">
    <source>
        <dbReference type="ARBA" id="ARBA00023163"/>
    </source>
</evidence>
<keyword evidence="2" id="KW-0805">Transcription regulation</keyword>
<name>A0ABY5HMU1_9GAMM</name>
<dbReference type="Proteomes" id="UP001058461">
    <property type="component" value="Chromosome"/>
</dbReference>
<dbReference type="PANTHER" id="PTHR30419:SF8">
    <property type="entry name" value="NITROGEN ASSIMILATION TRANSCRIPTIONAL ACTIVATOR-RELATED"/>
    <property type="match status" value="1"/>
</dbReference>
<reference evidence="6" key="1">
    <citation type="submission" date="2021-04" db="EMBL/GenBank/DDBJ databases">
        <title>Oceanospirillales bacteria with DddD are important DMSP degraders in coastal seawater.</title>
        <authorList>
            <person name="Liu J."/>
        </authorList>
    </citation>
    <scope>NUCLEOTIDE SEQUENCE</scope>
    <source>
        <strain evidence="6">D13-1</strain>
    </source>
</reference>
<evidence type="ECO:0000313" key="6">
    <source>
        <dbReference type="EMBL" id="UTW13117.1"/>
    </source>
</evidence>
<dbReference type="InterPro" id="IPR036390">
    <property type="entry name" value="WH_DNA-bd_sf"/>
</dbReference>
<evidence type="ECO:0000256" key="2">
    <source>
        <dbReference type="ARBA" id="ARBA00023015"/>
    </source>
</evidence>
<evidence type="ECO:0000313" key="7">
    <source>
        <dbReference type="Proteomes" id="UP001058461"/>
    </source>
</evidence>
<dbReference type="Pfam" id="PF00126">
    <property type="entry name" value="HTH_1"/>
    <property type="match status" value="1"/>
</dbReference>
<proteinExistence type="inferred from homology"/>
<dbReference type="Gene3D" id="3.40.190.290">
    <property type="match status" value="1"/>
</dbReference>
<feature type="domain" description="HTH lysR-type" evidence="5">
    <location>
        <begin position="19"/>
        <end position="76"/>
    </location>
</feature>
<accession>A0ABY5HMU1</accession>
<dbReference type="InterPro" id="IPR050950">
    <property type="entry name" value="HTH-type_LysR_regulators"/>
</dbReference>
<organism evidence="6 7">
    <name type="scientific">Marinobacterium rhizophilum</name>
    <dbReference type="NCBI Taxonomy" id="420402"/>
    <lineage>
        <taxon>Bacteria</taxon>
        <taxon>Pseudomonadati</taxon>
        <taxon>Pseudomonadota</taxon>
        <taxon>Gammaproteobacteria</taxon>
        <taxon>Oceanospirillales</taxon>
        <taxon>Oceanospirillaceae</taxon>
        <taxon>Marinobacterium</taxon>
    </lineage>
</organism>
<protein>
    <submittedName>
        <fullName evidence="6">LysR family transcriptional regulator</fullName>
    </submittedName>
</protein>
<keyword evidence="4" id="KW-0804">Transcription</keyword>
<dbReference type="SUPFAM" id="SSF46785">
    <property type="entry name" value="Winged helix' DNA-binding domain"/>
    <property type="match status" value="1"/>
</dbReference>
<dbReference type="Gene3D" id="1.10.10.10">
    <property type="entry name" value="Winged helix-like DNA-binding domain superfamily/Winged helix DNA-binding domain"/>
    <property type="match status" value="1"/>
</dbReference>